<dbReference type="PROSITE" id="PS51257">
    <property type="entry name" value="PROKAR_LIPOPROTEIN"/>
    <property type="match status" value="1"/>
</dbReference>
<keyword evidence="5" id="KW-1185">Reference proteome</keyword>
<feature type="domain" description="Outer membrane protein assembly factor BamE" evidence="3">
    <location>
        <begin position="92"/>
        <end position="155"/>
    </location>
</feature>
<dbReference type="Proteomes" id="UP000008385">
    <property type="component" value="Chromosome"/>
</dbReference>
<evidence type="ECO:0000256" key="2">
    <source>
        <dbReference type="ARBA" id="ARBA00023136"/>
    </source>
</evidence>
<keyword evidence="2" id="KW-0472">Membrane</keyword>
<dbReference type="GO" id="GO:0019867">
    <property type="term" value="C:outer membrane"/>
    <property type="evidence" value="ECO:0007669"/>
    <property type="project" value="InterPro"/>
</dbReference>
<proteinExistence type="predicted"/>
<dbReference type="eggNOG" id="COG2913">
    <property type="taxonomic scope" value="Bacteria"/>
</dbReference>
<evidence type="ECO:0000313" key="4">
    <source>
        <dbReference type="EMBL" id="AEG94174.1"/>
    </source>
</evidence>
<name>F5XWN0_RAMTT</name>
<evidence type="ECO:0000313" key="5">
    <source>
        <dbReference type="Proteomes" id="UP000008385"/>
    </source>
</evidence>
<dbReference type="AlphaFoldDB" id="F5XWN0"/>
<sequence length="176" mass="19555">MQLKQGPTRWLVAVGAAVSAVLSAGCDVRNISELKEGVSTEAEVRARFGQPEAIWEAPGGGHVLEYNRNPAGHVNYMITIGPDGRMTALRQVLTPENFARIQPGMMMEQVRRLLGKPARQTPYPLKRESAWDWRYLQPPNTSMVFTVWFNEDWRVVRTATAPDPEAPENRGGGGGR</sequence>
<accession>F5XWN0</accession>
<dbReference type="HOGENOM" id="CLU_090266_2_0_4"/>
<dbReference type="PATRIC" id="fig|365046.3.peg.3131"/>
<gene>
    <name evidence="4" type="ordered locus">Rta_30640</name>
</gene>
<dbReference type="Pfam" id="PF04355">
    <property type="entry name" value="BamE"/>
    <property type="match status" value="1"/>
</dbReference>
<dbReference type="InterPro" id="IPR037873">
    <property type="entry name" value="BamE-like"/>
</dbReference>
<dbReference type="KEGG" id="rta:Rta_30640"/>
<keyword evidence="1" id="KW-0732">Signal</keyword>
<reference evidence="4 5" key="2">
    <citation type="journal article" date="2011" name="PLoS ONE">
        <title>The Cyst-Dividing Bacterium Ramlibacter tataouinensis TTB310 Genome Reveals a Well-Stocked Toolbox for Adaptation to a Desert Environment.</title>
        <authorList>
            <person name="De Luca G."/>
            <person name="Barakat M."/>
            <person name="Ortet P."/>
            <person name="Fochesato S."/>
            <person name="Jourlin-Castelli C."/>
            <person name="Ansaldi M."/>
            <person name="Py B."/>
            <person name="Fichant G."/>
            <person name="Coutinho P.M."/>
            <person name="Voulhoux R."/>
            <person name="Bastien O."/>
            <person name="Marechal E."/>
            <person name="Henrissat B."/>
            <person name="Quentin Y."/>
            <person name="Noirot P."/>
            <person name="Filloux A."/>
            <person name="Mejean V."/>
            <person name="Dubow M.S."/>
            <person name="Barras F."/>
            <person name="Barbe V."/>
            <person name="Weissenbach J."/>
            <person name="Mihalcescu I."/>
            <person name="Vermeglio A."/>
            <person name="Achouak W."/>
            <person name="Heulin T."/>
        </authorList>
    </citation>
    <scope>NUCLEOTIDE SEQUENCE [LARGE SCALE GENOMIC DNA]</scope>
    <source>
        <strain evidence="5">ATCC BAA-407 / DSM 14655 / LMG 21543 / TTB310</strain>
    </source>
</reference>
<evidence type="ECO:0000259" key="3">
    <source>
        <dbReference type="Pfam" id="PF04355"/>
    </source>
</evidence>
<dbReference type="EMBL" id="CP000245">
    <property type="protein sequence ID" value="AEG94174.1"/>
    <property type="molecule type" value="Genomic_DNA"/>
</dbReference>
<organism evidence="4 5">
    <name type="scientific">Ramlibacter tataouinensis (strain ATCC BAA-407 / DSM 14655 / LMG 21543 / TTB310)</name>
    <dbReference type="NCBI Taxonomy" id="365046"/>
    <lineage>
        <taxon>Bacteria</taxon>
        <taxon>Pseudomonadati</taxon>
        <taxon>Pseudomonadota</taxon>
        <taxon>Betaproteobacteria</taxon>
        <taxon>Burkholderiales</taxon>
        <taxon>Comamonadaceae</taxon>
        <taxon>Ramlibacter</taxon>
    </lineage>
</organism>
<protein>
    <recommendedName>
        <fullName evidence="3">Outer membrane protein assembly factor BamE domain-containing protein</fullName>
    </recommendedName>
</protein>
<dbReference type="Gene3D" id="3.30.1450.10">
    <property type="match status" value="1"/>
</dbReference>
<reference evidence="5" key="1">
    <citation type="submission" date="2006-01" db="EMBL/GenBank/DDBJ databases">
        <title>Genome of the cyst-dividing bacterium Ramlibacter tataouinensis.</title>
        <authorList>
            <person name="Barakat M."/>
            <person name="Ortet P."/>
            <person name="De Luca G."/>
            <person name="Jourlin-Castelli C."/>
            <person name="Ansaldi M."/>
            <person name="Py B."/>
            <person name="Fichant G."/>
            <person name="Coutinho P."/>
            <person name="Voulhoux R."/>
            <person name="Bastien O."/>
            <person name="Roy S."/>
            <person name="Marechal E."/>
            <person name="Henrissat B."/>
            <person name="Quentin Y."/>
            <person name="Noirot P."/>
            <person name="Filloux A."/>
            <person name="Mejean V."/>
            <person name="DuBow M."/>
            <person name="Barras F."/>
            <person name="Heulin T."/>
        </authorList>
    </citation>
    <scope>NUCLEOTIDE SEQUENCE [LARGE SCALE GENOMIC DNA]</scope>
    <source>
        <strain evidence="5">ATCC BAA-407 / DSM 14655 / LMG 21543 / TTB310</strain>
    </source>
</reference>
<dbReference type="InterPro" id="IPR007450">
    <property type="entry name" value="BamE_dom"/>
</dbReference>
<evidence type="ECO:0000256" key="1">
    <source>
        <dbReference type="ARBA" id="ARBA00022729"/>
    </source>
</evidence>
<dbReference type="STRING" id="365046.Rta_30640"/>